<gene>
    <name evidence="1" type="ORF">SAMN04488051_108149</name>
</gene>
<evidence type="ECO:0000313" key="2">
    <source>
        <dbReference type="Proteomes" id="UP000198773"/>
    </source>
</evidence>
<accession>A0A1H4F1M0</accession>
<dbReference type="AlphaFoldDB" id="A0A1H4F1M0"/>
<proteinExistence type="predicted"/>
<dbReference type="STRING" id="152573.SAMN04488051_108149"/>
<dbReference type="RefSeq" id="WP_091344467.1">
    <property type="nucleotide sequence ID" value="NZ_FNRM01000008.1"/>
</dbReference>
<dbReference type="EMBL" id="FNRM01000008">
    <property type="protein sequence ID" value="SEA91109.1"/>
    <property type="molecule type" value="Genomic_DNA"/>
</dbReference>
<dbReference type="Proteomes" id="UP000198773">
    <property type="component" value="Unassembled WGS sequence"/>
</dbReference>
<name>A0A1H4F1M0_ALKAM</name>
<protein>
    <submittedName>
        <fullName evidence="1">Uncharacterized protein</fullName>
    </submittedName>
</protein>
<keyword evidence="2" id="KW-1185">Reference proteome</keyword>
<evidence type="ECO:0000313" key="1">
    <source>
        <dbReference type="EMBL" id="SEA91109.1"/>
    </source>
</evidence>
<dbReference type="OrthoDB" id="9815414at2"/>
<reference evidence="1 2" key="1">
    <citation type="submission" date="2016-10" db="EMBL/GenBank/DDBJ databases">
        <authorList>
            <person name="de Groot N.N."/>
        </authorList>
    </citation>
    <scope>NUCLEOTIDE SEQUENCE [LARGE SCALE GENOMIC DNA]</scope>
    <source>
        <strain evidence="1 2">CGMCC 1.3430</strain>
    </source>
</reference>
<sequence>MNSCVHTVRKKDWWNSSQPLDVNNVIDQRSGEVTDSLLLDGLYERVQLPGGVIEHKFRVGNARVIRRSNNTETAHYRHADRLGSSVAVTSPAKNMFSNSCSTIPGFGDIWCKPRV</sequence>
<organism evidence="1 2">
    <name type="scientific">Alkalimonas amylolytica</name>
    <dbReference type="NCBI Taxonomy" id="152573"/>
    <lineage>
        <taxon>Bacteria</taxon>
        <taxon>Pseudomonadati</taxon>
        <taxon>Pseudomonadota</taxon>
        <taxon>Gammaproteobacteria</taxon>
        <taxon>Alkalimonas</taxon>
    </lineage>
</organism>